<dbReference type="PANTHER" id="PTHR36251:SF2">
    <property type="entry name" value="GIFSY-2 PROPHAGE HOST SPECIFICITY PROTEIN J, PHAGE LAMBDA"/>
    <property type="match status" value="1"/>
</dbReference>
<proteinExistence type="predicted"/>
<organism evidence="3 4">
    <name type="scientific">Mannheimia haemolytica</name>
    <name type="common">Pasteurella haemolytica</name>
    <dbReference type="NCBI Taxonomy" id="75985"/>
    <lineage>
        <taxon>Bacteria</taxon>
        <taxon>Pseudomonadati</taxon>
        <taxon>Pseudomonadota</taxon>
        <taxon>Gammaproteobacteria</taxon>
        <taxon>Pasteurellales</taxon>
        <taxon>Pasteurellaceae</taxon>
        <taxon>Mannheimia</taxon>
    </lineage>
</organism>
<name>A0ABY3BX53_MANHA</name>
<sequence length="154" mass="16856">MRIYGAKGGGGSSHTPIEAPETGRSKQIVNIVELLCEGEIEGLVDGFKSIYLDGTQIQNDDGTYNFNNVSGQLNVGTQDQDVLDGYDSSQNEVNVGVEIKKKNGAIVRTVTDERINRLRLTLGVRSLFHQNNQGDTNTTNVDLKITIGTRQYSH</sequence>
<evidence type="ECO:0000259" key="2">
    <source>
        <dbReference type="Pfam" id="PF24801"/>
    </source>
</evidence>
<dbReference type="InterPro" id="IPR055385">
    <property type="entry name" value="GpJ_HDII-ins2"/>
</dbReference>
<gene>
    <name evidence="3" type="ORF">FEB89_13790</name>
</gene>
<feature type="domain" description="Tip attachment protein J HDII-ins2" evidence="2">
    <location>
        <begin position="90"/>
        <end position="150"/>
    </location>
</feature>
<accession>A0ABY3BX53</accession>
<feature type="non-terminal residue" evidence="3">
    <location>
        <position position="154"/>
    </location>
</feature>
<dbReference type="Pfam" id="PF24801">
    <property type="entry name" value="FNIII-A_GpJ"/>
    <property type="match status" value="1"/>
</dbReference>
<reference evidence="3 4" key="1">
    <citation type="journal article" date="2019" name="Vet. Microbiol.">
        <title>Genetic characterization of susceptible and multi-drug resistant Mannheimia haemolytica isolated from high-risk stocker calves prior to and after antimicrobial metaphylaxis.</title>
        <authorList>
            <person name="Snyder E.R."/>
            <person name="Alvarez-Narvaez S."/>
            <person name="Credille B.C."/>
        </authorList>
    </citation>
    <scope>NUCLEOTIDE SEQUENCE [LARGE SCALE GENOMIC DNA]</scope>
    <source>
        <strain evidence="3 4">UGA-R7-163-1</strain>
    </source>
</reference>
<dbReference type="EMBL" id="VAJI01000082">
    <property type="protein sequence ID" value="TRB33306.1"/>
    <property type="molecule type" value="Genomic_DNA"/>
</dbReference>
<dbReference type="InterPro" id="IPR053171">
    <property type="entry name" value="Viral_Tip_Attach_Protein"/>
</dbReference>
<dbReference type="Proteomes" id="UP000318394">
    <property type="component" value="Unassembled WGS sequence"/>
</dbReference>
<dbReference type="PANTHER" id="PTHR36251">
    <property type="entry name" value="FELS-1 PROPHAGE HOST SPECIFICITY PROTEIN-RELATED"/>
    <property type="match status" value="1"/>
</dbReference>
<evidence type="ECO:0000313" key="3">
    <source>
        <dbReference type="EMBL" id="TRB33306.1"/>
    </source>
</evidence>
<protein>
    <submittedName>
        <fullName evidence="3">Phage tail protein</fullName>
    </submittedName>
</protein>
<keyword evidence="4" id="KW-1185">Reference proteome</keyword>
<feature type="compositionally biased region" description="Gly residues" evidence="1">
    <location>
        <begin position="1"/>
        <end position="12"/>
    </location>
</feature>
<feature type="region of interest" description="Disordered" evidence="1">
    <location>
        <begin position="1"/>
        <end position="22"/>
    </location>
</feature>
<evidence type="ECO:0000313" key="4">
    <source>
        <dbReference type="Proteomes" id="UP000318394"/>
    </source>
</evidence>
<dbReference type="RefSeq" id="WP_420358949.1">
    <property type="nucleotide sequence ID" value="NZ_VAIH01000076.1"/>
</dbReference>
<evidence type="ECO:0000256" key="1">
    <source>
        <dbReference type="SAM" id="MobiDB-lite"/>
    </source>
</evidence>
<comment type="caution">
    <text evidence="3">The sequence shown here is derived from an EMBL/GenBank/DDBJ whole genome shotgun (WGS) entry which is preliminary data.</text>
</comment>